<keyword evidence="3" id="KW-1185">Reference proteome</keyword>
<dbReference type="AlphaFoldDB" id="A0A502CZB5"/>
<gene>
    <name evidence="2" type="ORF">EAH86_10410</name>
</gene>
<keyword evidence="1" id="KW-0472">Membrane</keyword>
<keyword evidence="1" id="KW-1133">Transmembrane helix</keyword>
<keyword evidence="1" id="KW-0812">Transmembrane</keyword>
<sequence length="196" mass="20959">MTLNLSHDPSETDSPWIWPATASVLPHGLPLGVMTLVRVRTKWTESGLLTLADLFKSVVDGGMGGGLIMGNCHVFGPGSGPTAVNVCTVLDSLARSVRLTRVFETEDCLEPKVLSATVAAEVAGLASTYSRAATVGFWWEYEDEDDEATHALDALIKVAHVVIEVVGFDEHGPLLTVSSRTSLDDDLPFQRLIPGS</sequence>
<accession>A0A502CZB5</accession>
<organism evidence="2 3">
    <name type="scientific">Pedococcus bigeumensis</name>
    <dbReference type="NCBI Taxonomy" id="433644"/>
    <lineage>
        <taxon>Bacteria</taxon>
        <taxon>Bacillati</taxon>
        <taxon>Actinomycetota</taxon>
        <taxon>Actinomycetes</taxon>
        <taxon>Micrococcales</taxon>
        <taxon>Intrasporangiaceae</taxon>
        <taxon>Pedococcus</taxon>
    </lineage>
</organism>
<name>A0A502CZB5_9MICO</name>
<evidence type="ECO:0000256" key="1">
    <source>
        <dbReference type="SAM" id="Phobius"/>
    </source>
</evidence>
<dbReference type="Proteomes" id="UP000317722">
    <property type="component" value="Unassembled WGS sequence"/>
</dbReference>
<dbReference type="EMBL" id="RCZM01000003">
    <property type="protein sequence ID" value="TPG17166.1"/>
    <property type="molecule type" value="Genomic_DNA"/>
</dbReference>
<comment type="caution">
    <text evidence="2">The sequence shown here is derived from an EMBL/GenBank/DDBJ whole genome shotgun (WGS) entry which is preliminary data.</text>
</comment>
<evidence type="ECO:0000313" key="3">
    <source>
        <dbReference type="Proteomes" id="UP000317722"/>
    </source>
</evidence>
<feature type="transmembrane region" description="Helical" evidence="1">
    <location>
        <begin position="16"/>
        <end position="37"/>
    </location>
</feature>
<proteinExistence type="predicted"/>
<evidence type="ECO:0000313" key="2">
    <source>
        <dbReference type="EMBL" id="TPG17166.1"/>
    </source>
</evidence>
<protein>
    <submittedName>
        <fullName evidence="2">Uncharacterized protein</fullName>
    </submittedName>
</protein>
<reference evidence="2 3" key="1">
    <citation type="journal article" date="2019" name="Environ. Microbiol.">
        <title>Species interactions and distinct microbial communities in high Arctic permafrost affected cryosols are associated with the CH4 and CO2 gas fluxes.</title>
        <authorList>
            <person name="Altshuler I."/>
            <person name="Hamel J."/>
            <person name="Turney S."/>
            <person name="Magnuson E."/>
            <person name="Levesque R."/>
            <person name="Greer C."/>
            <person name="Whyte L.G."/>
        </authorList>
    </citation>
    <scope>NUCLEOTIDE SEQUENCE [LARGE SCALE GENOMIC DNA]</scope>
    <source>
        <strain evidence="2 3">S9.3A</strain>
    </source>
</reference>